<feature type="transmembrane region" description="Helical" evidence="2">
    <location>
        <begin position="7"/>
        <end position="30"/>
    </location>
</feature>
<reference evidence="4" key="1">
    <citation type="submission" date="2022-06" db="EMBL/GenBank/DDBJ databases">
        <title>Genome sequencing of Brevibacillus sp. BB3-R1.</title>
        <authorList>
            <person name="Heo J."/>
            <person name="Lee D."/>
            <person name="Won M."/>
            <person name="Han B.-H."/>
            <person name="Hong S.-B."/>
            <person name="Kwon S.-W."/>
        </authorList>
    </citation>
    <scope>NUCLEOTIDE SEQUENCE</scope>
    <source>
        <strain evidence="4">BB3-R1</strain>
    </source>
</reference>
<keyword evidence="2" id="KW-0812">Transmembrane</keyword>
<feature type="transmembrane region" description="Helical" evidence="2">
    <location>
        <begin position="108"/>
        <end position="128"/>
    </location>
</feature>
<feature type="transmembrane region" description="Helical" evidence="2">
    <location>
        <begin position="78"/>
        <end position="96"/>
    </location>
</feature>
<dbReference type="CDD" id="cd05237">
    <property type="entry name" value="UDP_invert_4-6DH_SDR_e"/>
    <property type="match status" value="1"/>
</dbReference>
<dbReference type="PANTHER" id="PTHR43318:SF1">
    <property type="entry name" value="POLYSACCHARIDE BIOSYNTHESIS PROTEIN EPSC-RELATED"/>
    <property type="match status" value="1"/>
</dbReference>
<dbReference type="InterPro" id="IPR036291">
    <property type="entry name" value="NAD(P)-bd_dom_sf"/>
</dbReference>
<gene>
    <name evidence="4" type="ORF">NDK47_07595</name>
</gene>
<evidence type="ECO:0000259" key="3">
    <source>
        <dbReference type="Pfam" id="PF02719"/>
    </source>
</evidence>
<evidence type="ECO:0000313" key="4">
    <source>
        <dbReference type="EMBL" id="USG67145.1"/>
    </source>
</evidence>
<name>A0ABY4WJ34_9BACL</name>
<proteinExistence type="inferred from homology"/>
<dbReference type="EMBL" id="CP098755">
    <property type="protein sequence ID" value="USG67145.1"/>
    <property type="molecule type" value="Genomic_DNA"/>
</dbReference>
<evidence type="ECO:0000313" key="5">
    <source>
        <dbReference type="Proteomes" id="UP001056500"/>
    </source>
</evidence>
<dbReference type="RefSeq" id="WP_251874248.1">
    <property type="nucleotide sequence ID" value="NZ_CP098755.1"/>
</dbReference>
<evidence type="ECO:0000256" key="2">
    <source>
        <dbReference type="SAM" id="Phobius"/>
    </source>
</evidence>
<dbReference type="Gene3D" id="3.40.50.720">
    <property type="entry name" value="NAD(P)-binding Rossmann-like Domain"/>
    <property type="match status" value="2"/>
</dbReference>
<dbReference type="Proteomes" id="UP001056500">
    <property type="component" value="Chromosome"/>
</dbReference>
<dbReference type="Pfam" id="PF13727">
    <property type="entry name" value="CoA_binding_3"/>
    <property type="match status" value="1"/>
</dbReference>
<organism evidence="4 5">
    <name type="scientific">Brevibacillus ruminantium</name>
    <dbReference type="NCBI Taxonomy" id="2950604"/>
    <lineage>
        <taxon>Bacteria</taxon>
        <taxon>Bacillati</taxon>
        <taxon>Bacillota</taxon>
        <taxon>Bacilli</taxon>
        <taxon>Bacillales</taxon>
        <taxon>Paenibacillaceae</taxon>
        <taxon>Brevibacillus</taxon>
    </lineage>
</organism>
<accession>A0ABY4WJ34</accession>
<keyword evidence="5" id="KW-1185">Reference proteome</keyword>
<keyword evidence="2" id="KW-1133">Transmembrane helix</keyword>
<dbReference type="InterPro" id="IPR051203">
    <property type="entry name" value="Polysaccharide_Synthase-Rel"/>
</dbReference>
<feature type="transmembrane region" description="Helical" evidence="2">
    <location>
        <begin position="36"/>
        <end position="57"/>
    </location>
</feature>
<sequence length="633" mass="69743">MTHRKRLLLLCFLDACTIAGAVILACFLRFDFTLTAAEWQMIPFMISAYILLTLAAFHRGKLYHRVWTYASIGELLSIVKMSLWVSGFMFIGLFLLQPLFPLVSMPTSILLISWMLMVLGIGGSRLSWRIFRDSYLIKKGGQPRRNVLIVGAGQAGVLVTSELRFAKGSRYWPVAFIDDDRTQHHLELAGLPILGGKDKIQKAVETYQVQDVVIAKPTASKEEIAGIIDICKTTKVNVKILPSATDVINGKVSIGMIRDVQVEDLLGREPVTLDIAGISSYVSGQVVLVTGAGGSIGSELCRQILRYHPRQLLLLGHGENSIYEIDMELRQAFPESSLMPVIADIQDLAVLEEIFEQYRPKVVFHAAAHKHVPMMEQNPFAAIKNNLFGTRNVADCANLYGASHFVLISTDKAVNPSSIMGVTKRLAELLIQSLNQHSRTKFAAVRFGNVLGSRGSVIPVFKKQILQGGPVTVTHPDMVRYFMTIPEAVQLIIQAGSMAKGGEIFILDMGEPVKIADLARDLISLSGLEPEVDIKIVYSGIRPGEKLFEELLTAKEGILATKHDKIFISEPLPIASEEFHQALEQMELLISAPGTDQQLKEVLALISQLVPEFQRQPANTEPAARQVTAPSSA</sequence>
<dbReference type="SUPFAM" id="SSF51735">
    <property type="entry name" value="NAD(P)-binding Rossmann-fold domains"/>
    <property type="match status" value="2"/>
</dbReference>
<keyword evidence="2" id="KW-0472">Membrane</keyword>
<dbReference type="Pfam" id="PF02719">
    <property type="entry name" value="Polysacc_synt_2"/>
    <property type="match status" value="1"/>
</dbReference>
<feature type="domain" description="Polysaccharide biosynthesis protein CapD-like" evidence="3">
    <location>
        <begin position="287"/>
        <end position="569"/>
    </location>
</feature>
<dbReference type="PANTHER" id="PTHR43318">
    <property type="entry name" value="UDP-N-ACETYLGLUCOSAMINE 4,6-DEHYDRATASE"/>
    <property type="match status" value="1"/>
</dbReference>
<dbReference type="PROSITE" id="PS51257">
    <property type="entry name" value="PROKAR_LIPOPROTEIN"/>
    <property type="match status" value="1"/>
</dbReference>
<protein>
    <submittedName>
        <fullName evidence="4">Polysaccharide biosynthesis protein</fullName>
    </submittedName>
</protein>
<comment type="similarity">
    <text evidence="1">Belongs to the polysaccharide synthase family.</text>
</comment>
<evidence type="ECO:0000256" key="1">
    <source>
        <dbReference type="ARBA" id="ARBA00007430"/>
    </source>
</evidence>
<dbReference type="InterPro" id="IPR003869">
    <property type="entry name" value="Polysac_CapD-like"/>
</dbReference>